<gene>
    <name evidence="2" type="ordered locus">W5S_3008</name>
</gene>
<keyword evidence="1" id="KW-0472">Membrane</keyword>
<dbReference type="Proteomes" id="UP000008044">
    <property type="component" value="Chromosome"/>
</dbReference>
<keyword evidence="1" id="KW-1133">Transmembrane helix</keyword>
<evidence type="ECO:0000256" key="1">
    <source>
        <dbReference type="SAM" id="Phobius"/>
    </source>
</evidence>
<evidence type="ECO:0000313" key="2">
    <source>
        <dbReference type="EMBL" id="AFI91091.1"/>
    </source>
</evidence>
<protein>
    <submittedName>
        <fullName evidence="2">Hypoticical protein</fullName>
    </submittedName>
</protein>
<evidence type="ECO:0000313" key="3">
    <source>
        <dbReference type="Proteomes" id="UP000008044"/>
    </source>
</evidence>
<dbReference type="HOGENOM" id="CLU_3186948_0_0_6"/>
<dbReference type="KEGG" id="pec:W5S_3008"/>
<reference evidence="2 3" key="1">
    <citation type="journal article" date="2012" name="J. Bacteriol.">
        <title>Genome sequence of Pectobacterium sp. strain SCC3193.</title>
        <authorList>
            <person name="Koskinen J.P."/>
            <person name="Laine P."/>
            <person name="Niemi O."/>
            <person name="Nykyri J."/>
            <person name="Harjunpaa H."/>
            <person name="Auvinen P."/>
            <person name="Paulin L."/>
            <person name="Pirhonen M."/>
            <person name="Palva T."/>
            <person name="Holm L."/>
        </authorList>
    </citation>
    <scope>NUCLEOTIDE SEQUENCE [LARGE SCALE GENOMIC DNA]</scope>
    <source>
        <strain evidence="2 3">SCC3193</strain>
    </source>
</reference>
<keyword evidence="1" id="KW-0812">Transmembrane</keyword>
<dbReference type="EMBL" id="CP003415">
    <property type="protein sequence ID" value="AFI91091.1"/>
    <property type="molecule type" value="Genomic_DNA"/>
</dbReference>
<name>A0A0H3I782_PECPM</name>
<feature type="transmembrane region" description="Helical" evidence="1">
    <location>
        <begin position="20"/>
        <end position="40"/>
    </location>
</feature>
<dbReference type="AlphaFoldDB" id="A0A0H3I782"/>
<dbReference type="PATRIC" id="fig|1166016.3.peg.3058"/>
<proteinExistence type="predicted"/>
<sequence length="46" mass="4867">MAQSSLATSVTVIPRYSDESSGMVFIAESVGLLYALVVVLHQGLLL</sequence>
<organism evidence="2 3">
    <name type="scientific">Pectobacterium parmentieri</name>
    <dbReference type="NCBI Taxonomy" id="1905730"/>
    <lineage>
        <taxon>Bacteria</taxon>
        <taxon>Pseudomonadati</taxon>
        <taxon>Pseudomonadota</taxon>
        <taxon>Gammaproteobacteria</taxon>
        <taxon>Enterobacterales</taxon>
        <taxon>Pectobacteriaceae</taxon>
        <taxon>Pectobacterium</taxon>
    </lineage>
</organism>
<accession>A0A0H3I782</accession>
<dbReference type="STRING" id="1905730.W5S_3008"/>